<evidence type="ECO:0000256" key="1">
    <source>
        <dbReference type="ARBA" id="ARBA00000085"/>
    </source>
</evidence>
<dbReference type="EMBL" id="BMIY01000010">
    <property type="protein sequence ID" value="GFZ79423.1"/>
    <property type="molecule type" value="Genomic_DNA"/>
</dbReference>
<dbReference type="PRINTS" id="PR00344">
    <property type="entry name" value="BCTRLSENSOR"/>
</dbReference>
<dbReference type="InterPro" id="IPR036890">
    <property type="entry name" value="HATPase_C_sf"/>
</dbReference>
<dbReference type="PROSITE" id="PS50109">
    <property type="entry name" value="HIS_KIN"/>
    <property type="match status" value="1"/>
</dbReference>
<dbReference type="GO" id="GO:0005524">
    <property type="term" value="F:ATP binding"/>
    <property type="evidence" value="ECO:0007669"/>
    <property type="project" value="UniProtKB-KW"/>
</dbReference>
<evidence type="ECO:0000256" key="6">
    <source>
        <dbReference type="ARBA" id="ARBA00022840"/>
    </source>
</evidence>
<reference evidence="9" key="1">
    <citation type="journal article" date="2014" name="Int. J. Syst. Evol. Microbiol.">
        <title>Complete genome sequence of Corynebacterium casei LMG S-19264T (=DSM 44701T), isolated from a smear-ripened cheese.</title>
        <authorList>
            <consortium name="US DOE Joint Genome Institute (JGI-PGF)"/>
            <person name="Walter F."/>
            <person name="Albersmeier A."/>
            <person name="Kalinowski J."/>
            <person name="Ruckert C."/>
        </authorList>
    </citation>
    <scope>NUCLEOTIDE SEQUENCE</scope>
    <source>
        <strain evidence="9">CGMCC 1.15425</strain>
    </source>
</reference>
<dbReference type="GO" id="GO:0000160">
    <property type="term" value="P:phosphorelay signal transduction system"/>
    <property type="evidence" value="ECO:0007669"/>
    <property type="project" value="UniProtKB-KW"/>
</dbReference>
<dbReference type="InterPro" id="IPR004358">
    <property type="entry name" value="Sig_transdc_His_kin-like_C"/>
</dbReference>
<evidence type="ECO:0000256" key="4">
    <source>
        <dbReference type="ARBA" id="ARBA00022741"/>
    </source>
</evidence>
<dbReference type="Proteomes" id="UP000627715">
    <property type="component" value="Unassembled WGS sequence"/>
</dbReference>
<accession>A0A916QMG5</accession>
<dbReference type="AlphaFoldDB" id="A0A916QMG5"/>
<keyword evidence="4" id="KW-0547">Nucleotide-binding</keyword>
<dbReference type="Gene3D" id="1.10.287.130">
    <property type="match status" value="1"/>
</dbReference>
<keyword evidence="7" id="KW-0902">Two-component regulatory system</keyword>
<dbReference type="EC" id="2.7.13.3" evidence="2"/>
<feature type="domain" description="Histidine kinase" evidence="8">
    <location>
        <begin position="215"/>
        <end position="424"/>
    </location>
</feature>
<evidence type="ECO:0000256" key="2">
    <source>
        <dbReference type="ARBA" id="ARBA00012438"/>
    </source>
</evidence>
<evidence type="ECO:0000313" key="10">
    <source>
        <dbReference type="Proteomes" id="UP000627715"/>
    </source>
</evidence>
<evidence type="ECO:0000259" key="8">
    <source>
        <dbReference type="PROSITE" id="PS50109"/>
    </source>
</evidence>
<evidence type="ECO:0000313" key="9">
    <source>
        <dbReference type="EMBL" id="GFZ79423.1"/>
    </source>
</evidence>
<dbReference type="PANTHER" id="PTHR43065:SF46">
    <property type="entry name" value="C4-DICARBOXYLATE TRANSPORT SENSOR PROTEIN DCTB"/>
    <property type="match status" value="1"/>
</dbReference>
<evidence type="ECO:0000256" key="3">
    <source>
        <dbReference type="ARBA" id="ARBA00022679"/>
    </source>
</evidence>
<sequence length="424" mass="46979">MLLLVTMFTLSYSVIRQLWPGLAVLSGAIVIVLTYRLITRVDQSHERFAQFIRNIAHNDFSTTTALQGDHATRDLLDAQKVLIEKYRQLKAERSAQHEYLSMVIEHVDTALLCFDDSGKVVISNRAARQLLQTAVIINMVAVDRENGKLGEEIRELKPGKSTLVKTEIGGDSMQLLLAAREFRLLGKEHKLVSLQNVQSAVDETEMASWQKLIKVLTHEIMNSMTPIVSLSTHLEKNLGPDDESDIAKSVKSIASRSQGLLSFVNSYRSLSGLPKPTPTEISVSGLLERIETLMLDRLQEINATLLISVTPYDLCVQADTHQVEQILLNLLHNALDAVEKGSDRQVSIECSLDQYQRAVIQISDTGKGIPPSQLPDIFTPFFTTKEKGTGVGLSLSRQLAHQNQATLIARSEVGHGSTFLLTFG</sequence>
<dbReference type="GO" id="GO:0004673">
    <property type="term" value="F:protein histidine kinase activity"/>
    <property type="evidence" value="ECO:0007669"/>
    <property type="project" value="UniProtKB-EC"/>
</dbReference>
<dbReference type="SMART" id="SM00387">
    <property type="entry name" value="HATPase_c"/>
    <property type="match status" value="1"/>
</dbReference>
<keyword evidence="5 9" id="KW-0418">Kinase</keyword>
<protein>
    <recommendedName>
        <fullName evidence="2">histidine kinase</fullName>
        <ecNumber evidence="2">2.7.13.3</ecNumber>
    </recommendedName>
</protein>
<proteinExistence type="predicted"/>
<dbReference type="InterPro" id="IPR003594">
    <property type="entry name" value="HATPase_dom"/>
</dbReference>
<evidence type="ECO:0000256" key="7">
    <source>
        <dbReference type="ARBA" id="ARBA00023012"/>
    </source>
</evidence>
<dbReference type="InterPro" id="IPR005467">
    <property type="entry name" value="His_kinase_dom"/>
</dbReference>
<organism evidence="9 10">
    <name type="scientific">Pseudohongiella nitratireducens</name>
    <dbReference type="NCBI Taxonomy" id="1768907"/>
    <lineage>
        <taxon>Bacteria</taxon>
        <taxon>Pseudomonadati</taxon>
        <taxon>Pseudomonadota</taxon>
        <taxon>Gammaproteobacteria</taxon>
        <taxon>Pseudomonadales</taxon>
        <taxon>Pseudohongiellaceae</taxon>
        <taxon>Pseudohongiella</taxon>
    </lineage>
</organism>
<keyword evidence="3" id="KW-0808">Transferase</keyword>
<keyword evidence="6" id="KW-0067">ATP-binding</keyword>
<comment type="catalytic activity">
    <reaction evidence="1">
        <text>ATP + protein L-histidine = ADP + protein N-phospho-L-histidine.</text>
        <dbReference type="EC" id="2.7.13.3"/>
    </reaction>
</comment>
<dbReference type="Gene3D" id="3.30.565.10">
    <property type="entry name" value="Histidine kinase-like ATPase, C-terminal domain"/>
    <property type="match status" value="1"/>
</dbReference>
<dbReference type="PANTHER" id="PTHR43065">
    <property type="entry name" value="SENSOR HISTIDINE KINASE"/>
    <property type="match status" value="1"/>
</dbReference>
<evidence type="ECO:0000256" key="5">
    <source>
        <dbReference type="ARBA" id="ARBA00022777"/>
    </source>
</evidence>
<reference evidence="9" key="2">
    <citation type="submission" date="2020-09" db="EMBL/GenBank/DDBJ databases">
        <authorList>
            <person name="Sun Q."/>
            <person name="Zhou Y."/>
        </authorList>
    </citation>
    <scope>NUCLEOTIDE SEQUENCE</scope>
    <source>
        <strain evidence="9">CGMCC 1.15425</strain>
    </source>
</reference>
<name>A0A916QMG5_9GAMM</name>
<comment type="caution">
    <text evidence="9">The sequence shown here is derived from an EMBL/GenBank/DDBJ whole genome shotgun (WGS) entry which is preliminary data.</text>
</comment>
<dbReference type="Pfam" id="PF02518">
    <property type="entry name" value="HATPase_c"/>
    <property type="match status" value="1"/>
</dbReference>
<keyword evidence="10" id="KW-1185">Reference proteome</keyword>
<gene>
    <name evidence="9" type="ORF">GCM10011403_23060</name>
</gene>
<dbReference type="SUPFAM" id="SSF55874">
    <property type="entry name" value="ATPase domain of HSP90 chaperone/DNA topoisomerase II/histidine kinase"/>
    <property type="match status" value="1"/>
</dbReference>